<dbReference type="Proteomes" id="UP001526430">
    <property type="component" value="Unassembled WGS sequence"/>
</dbReference>
<evidence type="ECO:0000313" key="3">
    <source>
        <dbReference type="Proteomes" id="UP001526430"/>
    </source>
</evidence>
<sequence length="68" mass="7584">MNSITGHLATNHWTPALALFGAIQRRWRERRMAAALEALDDATLKDIGLFRGDIPSKVRERCMSTGGM</sequence>
<protein>
    <submittedName>
        <fullName evidence="2">DUF1127 domain-containing protein</fullName>
    </submittedName>
</protein>
<dbReference type="EMBL" id="JAPFQI010000002">
    <property type="protein sequence ID" value="MCW8085025.1"/>
    <property type="molecule type" value="Genomic_DNA"/>
</dbReference>
<accession>A0ABT3NS81</accession>
<dbReference type="InterPro" id="IPR009506">
    <property type="entry name" value="YjiS-like"/>
</dbReference>
<keyword evidence="3" id="KW-1185">Reference proteome</keyword>
<evidence type="ECO:0000259" key="1">
    <source>
        <dbReference type="Pfam" id="PF06568"/>
    </source>
</evidence>
<feature type="domain" description="YjiS-like" evidence="1">
    <location>
        <begin position="19"/>
        <end position="54"/>
    </location>
</feature>
<name>A0ABT3NS81_9PROT</name>
<proteinExistence type="predicted"/>
<gene>
    <name evidence="2" type="ORF">OF850_05250</name>
</gene>
<dbReference type="Pfam" id="PF06568">
    <property type="entry name" value="YjiS-like"/>
    <property type="match status" value="1"/>
</dbReference>
<evidence type="ECO:0000313" key="2">
    <source>
        <dbReference type="EMBL" id="MCW8085025.1"/>
    </source>
</evidence>
<reference evidence="2 3" key="1">
    <citation type="submission" date="2022-10" db="EMBL/GenBank/DDBJ databases">
        <title>Roseococcus glaciei nov., sp. nov., isolated from glacier.</title>
        <authorList>
            <person name="Liu Q."/>
            <person name="Xin Y.-H."/>
        </authorList>
    </citation>
    <scope>NUCLEOTIDE SEQUENCE [LARGE SCALE GENOMIC DNA]</scope>
    <source>
        <strain evidence="2 3">MDT2-1-1</strain>
    </source>
</reference>
<dbReference type="RefSeq" id="WP_301588872.1">
    <property type="nucleotide sequence ID" value="NZ_JAPFQI010000002.1"/>
</dbReference>
<comment type="caution">
    <text evidence="2">The sequence shown here is derived from an EMBL/GenBank/DDBJ whole genome shotgun (WGS) entry which is preliminary data.</text>
</comment>
<organism evidence="2 3">
    <name type="scientific">Sabulicella glaciei</name>
    <dbReference type="NCBI Taxonomy" id="2984948"/>
    <lineage>
        <taxon>Bacteria</taxon>
        <taxon>Pseudomonadati</taxon>
        <taxon>Pseudomonadota</taxon>
        <taxon>Alphaproteobacteria</taxon>
        <taxon>Acetobacterales</taxon>
        <taxon>Acetobacteraceae</taxon>
        <taxon>Sabulicella</taxon>
    </lineage>
</organism>